<gene>
    <name evidence="1" type="ORF">NZD89_24295</name>
</gene>
<accession>A0ABY6ZER0</accession>
<dbReference type="EMBL" id="CP104067">
    <property type="protein sequence ID" value="WAH41334.1"/>
    <property type="molecule type" value="Genomic_DNA"/>
</dbReference>
<dbReference type="Proteomes" id="UP001164761">
    <property type="component" value="Chromosome"/>
</dbReference>
<organism evidence="1 2">
    <name type="scientific">Alicyclobacillus fastidiosus</name>
    <dbReference type="NCBI Taxonomy" id="392011"/>
    <lineage>
        <taxon>Bacteria</taxon>
        <taxon>Bacillati</taxon>
        <taxon>Bacillota</taxon>
        <taxon>Bacilli</taxon>
        <taxon>Bacillales</taxon>
        <taxon>Alicyclobacillaceae</taxon>
        <taxon>Alicyclobacillus</taxon>
    </lineage>
</organism>
<reference evidence="1" key="1">
    <citation type="submission" date="2022-08" db="EMBL/GenBank/DDBJ databases">
        <title>Alicyclobacillus fastidiosus DSM 17978, complete genome.</title>
        <authorList>
            <person name="Wang Q."/>
            <person name="Cai R."/>
            <person name="Wang Z."/>
        </authorList>
    </citation>
    <scope>NUCLEOTIDE SEQUENCE</scope>
    <source>
        <strain evidence="1">DSM 17978</strain>
    </source>
</reference>
<name>A0ABY6ZER0_9BACL</name>
<keyword evidence="2" id="KW-1185">Reference proteome</keyword>
<dbReference type="RefSeq" id="WP_268005250.1">
    <property type="nucleotide sequence ID" value="NZ_BSUT01000001.1"/>
</dbReference>
<proteinExistence type="predicted"/>
<protein>
    <submittedName>
        <fullName evidence="1">Uncharacterized protein</fullName>
    </submittedName>
</protein>
<evidence type="ECO:0000313" key="2">
    <source>
        <dbReference type="Proteomes" id="UP001164761"/>
    </source>
</evidence>
<evidence type="ECO:0000313" key="1">
    <source>
        <dbReference type="EMBL" id="WAH41334.1"/>
    </source>
</evidence>
<sequence length="82" mass="9230">MRQDSLYVIACSFASPARIEATEAAQTLNKSEVIAWFNSKKETLFSLNDEEKKNVVQELIEKWSSCPLRALTTTPSKFLAGF</sequence>